<dbReference type="PANTHER" id="PTHR10598">
    <property type="entry name" value="SET1/ASH2 HISTONE METHYLTRANSFERASE COMPLEX SUBUNIT ASH2"/>
    <property type="match status" value="1"/>
</dbReference>
<dbReference type="PANTHER" id="PTHR10598:SF0">
    <property type="entry name" value="SET1_ASH2 HISTONE METHYLTRANSFERASE COMPLEX SUBUNIT ASH2"/>
    <property type="match status" value="1"/>
</dbReference>
<dbReference type="InterPro" id="IPR013320">
    <property type="entry name" value="ConA-like_dom_sf"/>
</dbReference>
<dbReference type="SUPFAM" id="SSF49899">
    <property type="entry name" value="Concanavalin A-like lectins/glucanases"/>
    <property type="match status" value="1"/>
</dbReference>
<keyword evidence="6" id="KW-1185">Reference proteome</keyword>
<evidence type="ECO:0000313" key="5">
    <source>
        <dbReference type="EMBL" id="KAL3230468.1"/>
    </source>
</evidence>
<dbReference type="Proteomes" id="UP001623330">
    <property type="component" value="Unassembled WGS sequence"/>
</dbReference>
<name>A0ABR4NQI6_9SACH</name>
<comment type="caution">
    <text evidence="5">The sequence shown here is derived from an EMBL/GenBank/DDBJ whole genome shotgun (WGS) entry which is preliminary data.</text>
</comment>
<organism evidence="5 6">
    <name type="scientific">Nakaseomyces bracarensis</name>
    <dbReference type="NCBI Taxonomy" id="273131"/>
    <lineage>
        <taxon>Eukaryota</taxon>
        <taxon>Fungi</taxon>
        <taxon>Dikarya</taxon>
        <taxon>Ascomycota</taxon>
        <taxon>Saccharomycotina</taxon>
        <taxon>Saccharomycetes</taxon>
        <taxon>Saccharomycetales</taxon>
        <taxon>Saccharomycetaceae</taxon>
        <taxon>Nakaseomyces</taxon>
    </lineage>
</organism>
<dbReference type="SMART" id="SM00449">
    <property type="entry name" value="SPRY"/>
    <property type="match status" value="1"/>
</dbReference>
<reference evidence="5 6" key="1">
    <citation type="submission" date="2024-05" db="EMBL/GenBank/DDBJ databases">
        <title>Long read based assembly of the Candida bracarensis genome reveals expanded adhesin content.</title>
        <authorList>
            <person name="Marcet-Houben M."/>
            <person name="Ksiezopolska E."/>
            <person name="Gabaldon T."/>
        </authorList>
    </citation>
    <scope>NUCLEOTIDE SEQUENCE [LARGE SCALE GENOMIC DNA]</scope>
    <source>
        <strain evidence="5 6">CBM6</strain>
    </source>
</reference>
<comment type="similarity">
    <text evidence="3">Belongs to the cclA family.</text>
</comment>
<accession>A0ABR4NQI6</accession>
<evidence type="ECO:0000256" key="2">
    <source>
        <dbReference type="ARBA" id="ARBA00023242"/>
    </source>
</evidence>
<dbReference type="InterPro" id="IPR003877">
    <property type="entry name" value="SPRY_dom"/>
</dbReference>
<feature type="domain" description="SPRY" evidence="4">
    <location>
        <begin position="123"/>
        <end position="373"/>
    </location>
</feature>
<dbReference type="Gene3D" id="2.60.120.920">
    <property type="match status" value="1"/>
</dbReference>
<keyword evidence="2" id="KW-0539">Nucleus</keyword>
<evidence type="ECO:0000256" key="3">
    <source>
        <dbReference type="ARBA" id="ARBA00038149"/>
    </source>
</evidence>
<dbReference type="CDD" id="cd12872">
    <property type="entry name" value="SPRY_Ash2"/>
    <property type="match status" value="1"/>
</dbReference>
<proteinExistence type="inferred from homology"/>
<evidence type="ECO:0000259" key="4">
    <source>
        <dbReference type="SMART" id="SM00449"/>
    </source>
</evidence>
<sequence length="514" mass="58438">MRPEFIPYQPETDLVYLDSKKRSEERRPKLPAYQETHQLDDVSYVKTEDIPLNRRNFVYRPCLPNPLFTELGYCTTEYPFDVSGVSIQDRSDGISLVSGANHTVGVTQSNGWRTARSDVCIKEGSAYWEVEVVNNGECEESLETSSVQQRRQFMNSSAHIRLGITRREASLEGPVGFDSYGYGVRDFSLESIHDGKLQQVLSKAPMLKKGDRLGFLVKLPSMEEQIKQAEEYTNRRLEAMISHGNVRKESSVDHDSYYTETQRKKQKRATTNADFQRALLEDIDHTNVIRDHIPIRYKNQLFYEATDYVKTTKPEYYSSDKRERQDYYTLADSYMAVYLNGEYLGKAFEDLKPFLPPFSELQYNEKFYYGYWKHGTATTAIASDTASTAQSADSTTNVGSDTLTQAQRGTAQGLILRNKYVNNNKLGYYPTLSCFKGGTAKIITNREDLHYLTSVDGHPGDSTSTSIGTGTGTGTASDRNIYVLDELYRAQIAEDLVWDIIDEVEEESKSLLLV</sequence>
<gene>
    <name evidence="5" type="ORF">RNJ44_00917</name>
</gene>
<dbReference type="InterPro" id="IPR037353">
    <property type="entry name" value="ASH2"/>
</dbReference>
<dbReference type="InterPro" id="IPR043136">
    <property type="entry name" value="B30.2/SPRY_sf"/>
</dbReference>
<evidence type="ECO:0000313" key="6">
    <source>
        <dbReference type="Proteomes" id="UP001623330"/>
    </source>
</evidence>
<evidence type="ECO:0000256" key="1">
    <source>
        <dbReference type="ARBA" id="ARBA00004123"/>
    </source>
</evidence>
<protein>
    <recommendedName>
        <fullName evidence="4">SPRY domain-containing protein</fullName>
    </recommendedName>
</protein>
<dbReference type="EMBL" id="JBEVYD010000009">
    <property type="protein sequence ID" value="KAL3230468.1"/>
    <property type="molecule type" value="Genomic_DNA"/>
</dbReference>
<comment type="subcellular location">
    <subcellularLocation>
        <location evidence="1">Nucleus</location>
    </subcellularLocation>
</comment>